<name>A0A2Z6R3Y6_9GLOM</name>
<proteinExistence type="predicted"/>
<protein>
    <submittedName>
        <fullName evidence="1">Uncharacterized protein</fullName>
    </submittedName>
</protein>
<dbReference type="Proteomes" id="UP000247702">
    <property type="component" value="Unassembled WGS sequence"/>
</dbReference>
<organism evidence="1 2">
    <name type="scientific">Rhizophagus clarus</name>
    <dbReference type="NCBI Taxonomy" id="94130"/>
    <lineage>
        <taxon>Eukaryota</taxon>
        <taxon>Fungi</taxon>
        <taxon>Fungi incertae sedis</taxon>
        <taxon>Mucoromycota</taxon>
        <taxon>Glomeromycotina</taxon>
        <taxon>Glomeromycetes</taxon>
        <taxon>Glomerales</taxon>
        <taxon>Glomeraceae</taxon>
        <taxon>Rhizophagus</taxon>
    </lineage>
</organism>
<accession>A0A2Z6R3Y6</accession>
<evidence type="ECO:0000313" key="1">
    <source>
        <dbReference type="EMBL" id="GBB97013.1"/>
    </source>
</evidence>
<evidence type="ECO:0000313" key="2">
    <source>
        <dbReference type="Proteomes" id="UP000247702"/>
    </source>
</evidence>
<sequence length="93" mass="10943">MSCSKLFSGNLSELINKIQYLHYDYETLHSCIIISNFIENGVNLHSLVVTMNVYAETNLLEKIFELILQNPNFILNIKDLTIYSIFIRRQKMR</sequence>
<reference evidence="1 2" key="1">
    <citation type="submission" date="2017-11" db="EMBL/GenBank/DDBJ databases">
        <title>The genome of Rhizophagus clarus HR1 reveals common genetic basis of auxotrophy among arbuscular mycorrhizal fungi.</title>
        <authorList>
            <person name="Kobayashi Y."/>
        </authorList>
    </citation>
    <scope>NUCLEOTIDE SEQUENCE [LARGE SCALE GENOMIC DNA]</scope>
    <source>
        <strain evidence="1 2">HR1</strain>
    </source>
</reference>
<keyword evidence="2" id="KW-1185">Reference proteome</keyword>
<dbReference type="EMBL" id="BEXD01002112">
    <property type="protein sequence ID" value="GBB97013.1"/>
    <property type="molecule type" value="Genomic_DNA"/>
</dbReference>
<dbReference type="AlphaFoldDB" id="A0A2Z6R3Y6"/>
<gene>
    <name evidence="1" type="ORF">RclHR1_00290011</name>
</gene>
<comment type="caution">
    <text evidence="1">The sequence shown here is derived from an EMBL/GenBank/DDBJ whole genome shotgun (WGS) entry which is preliminary data.</text>
</comment>